<comment type="caution">
    <text evidence="3">The sequence shown here is derived from an EMBL/GenBank/DDBJ whole genome shotgun (WGS) entry which is preliminary data.</text>
</comment>
<reference evidence="3" key="2">
    <citation type="journal article" date="2024" name="Plant">
        <title>Genomic evolution and insights into agronomic trait innovations of Sesamum species.</title>
        <authorList>
            <person name="Miao H."/>
            <person name="Wang L."/>
            <person name="Qu L."/>
            <person name="Liu H."/>
            <person name="Sun Y."/>
            <person name="Le M."/>
            <person name="Wang Q."/>
            <person name="Wei S."/>
            <person name="Zheng Y."/>
            <person name="Lin W."/>
            <person name="Duan Y."/>
            <person name="Cao H."/>
            <person name="Xiong S."/>
            <person name="Wang X."/>
            <person name="Wei L."/>
            <person name="Li C."/>
            <person name="Ma Q."/>
            <person name="Ju M."/>
            <person name="Zhao R."/>
            <person name="Li G."/>
            <person name="Mu C."/>
            <person name="Tian Q."/>
            <person name="Mei H."/>
            <person name="Zhang T."/>
            <person name="Gao T."/>
            <person name="Zhang H."/>
        </authorList>
    </citation>
    <scope>NUCLEOTIDE SEQUENCE</scope>
    <source>
        <strain evidence="3">K16</strain>
    </source>
</reference>
<dbReference type="InterPro" id="IPR052343">
    <property type="entry name" value="Retrotransposon-Effector_Assoc"/>
</dbReference>
<name>A0AAE1T3K1_9LAMI</name>
<evidence type="ECO:0000313" key="3">
    <source>
        <dbReference type="EMBL" id="KAK4381004.1"/>
    </source>
</evidence>
<dbReference type="CDD" id="cd01650">
    <property type="entry name" value="RT_nLTR_like"/>
    <property type="match status" value="1"/>
</dbReference>
<dbReference type="EMBL" id="JACGWL010000975">
    <property type="protein sequence ID" value="KAK4381004.1"/>
    <property type="molecule type" value="Genomic_DNA"/>
</dbReference>
<evidence type="ECO:0000313" key="4">
    <source>
        <dbReference type="Proteomes" id="UP001289374"/>
    </source>
</evidence>
<keyword evidence="4" id="KW-1185">Reference proteome</keyword>
<evidence type="ECO:0000256" key="1">
    <source>
        <dbReference type="SAM" id="MobiDB-lite"/>
    </source>
</evidence>
<dbReference type="PANTHER" id="PTHR46890:SF48">
    <property type="entry name" value="RNA-DIRECTED DNA POLYMERASE"/>
    <property type="match status" value="1"/>
</dbReference>
<gene>
    <name evidence="3" type="ORF">Sango_3009900</name>
</gene>
<reference evidence="3" key="1">
    <citation type="submission" date="2020-06" db="EMBL/GenBank/DDBJ databases">
        <authorList>
            <person name="Li T."/>
            <person name="Hu X."/>
            <person name="Zhang T."/>
            <person name="Song X."/>
            <person name="Zhang H."/>
            <person name="Dai N."/>
            <person name="Sheng W."/>
            <person name="Hou X."/>
            <person name="Wei L."/>
        </authorList>
    </citation>
    <scope>NUCLEOTIDE SEQUENCE</scope>
    <source>
        <strain evidence="3">K16</strain>
        <tissue evidence="3">Leaf</tissue>
    </source>
</reference>
<dbReference type="PANTHER" id="PTHR46890">
    <property type="entry name" value="NON-LTR RETROLELEMENT REVERSE TRANSCRIPTASE-LIKE PROTEIN-RELATED"/>
    <property type="match status" value="1"/>
</dbReference>
<proteinExistence type="predicted"/>
<feature type="compositionally biased region" description="Basic and acidic residues" evidence="1">
    <location>
        <begin position="15"/>
        <end position="35"/>
    </location>
</feature>
<accession>A0AAE1T3K1</accession>
<dbReference type="AlphaFoldDB" id="A0AAE1T3K1"/>
<organism evidence="3 4">
    <name type="scientific">Sesamum angolense</name>
    <dbReference type="NCBI Taxonomy" id="2727404"/>
    <lineage>
        <taxon>Eukaryota</taxon>
        <taxon>Viridiplantae</taxon>
        <taxon>Streptophyta</taxon>
        <taxon>Embryophyta</taxon>
        <taxon>Tracheophyta</taxon>
        <taxon>Spermatophyta</taxon>
        <taxon>Magnoliopsida</taxon>
        <taxon>eudicotyledons</taxon>
        <taxon>Gunneridae</taxon>
        <taxon>Pentapetalae</taxon>
        <taxon>asterids</taxon>
        <taxon>lamiids</taxon>
        <taxon>Lamiales</taxon>
        <taxon>Pedaliaceae</taxon>
        <taxon>Sesamum</taxon>
    </lineage>
</organism>
<dbReference type="Proteomes" id="UP001289374">
    <property type="component" value="Unassembled WGS sequence"/>
</dbReference>
<feature type="domain" description="Reverse transcriptase" evidence="2">
    <location>
        <begin position="152"/>
        <end position="246"/>
    </location>
</feature>
<dbReference type="InterPro" id="IPR000477">
    <property type="entry name" value="RT_dom"/>
</dbReference>
<protein>
    <submittedName>
        <fullName evidence="3">LINE-1 retrotransposable element O protein</fullName>
    </submittedName>
</protein>
<evidence type="ECO:0000259" key="2">
    <source>
        <dbReference type="Pfam" id="PF00078"/>
    </source>
</evidence>
<dbReference type="Pfam" id="PF00078">
    <property type="entry name" value="RVT_1"/>
    <property type="match status" value="1"/>
</dbReference>
<sequence length="635" mass="71642">MAGGGREARGVTARGRREGDDGDEKGKGREGRGAGEELDGWWRGGGEGEGMGGGWFGGGVAQWVCQWGDDMNEALIQPFSPDEVKLAIFPMYPYKSPGPDGMSQIFYQKYWHIVGTEITSFVLEFLNHLIFYAKFNHTYVVLVPKCSNPESMSRFHPISLCSITYKIASKVLANRLKPLLQFVISKDQSAFVPGRLITDNMLVAYEINHYLAHKYGGSVGHAPLKLDLSKVYDRVEWTFLERVLAKLVRYLDTFTPSGISDKRLMRNYEEWLLVDMALGWVLELFEKASGLKVNVEKSSVAFSHNNPVASRDSLANVLGVTVVERLMDSSACFLLGDYLPILEMLAAKTDDVGSTSFQTGQLEFYLERHGSPKGLSFHLEGLSESFPTSCNLAYRDAAVEGYCSCCGLELEVLFHMLLRCHFARLVWALSHISWEYVYCDHNDLEAWFRGLHMNLDKNSFGRALLICWYLWWAQNKFLFENVILPVNEDGNVISNYWDQEEQLRHQPPSSPMQVAQQTLNSGTSLEDITKSLAVTALQIQHDTRANLMPKSKDDEGEILNTLNKVKINIPLLAKNLVLPPTMSLLGVKESLYTIISQGLFKEQNELKLDEKEVLRNCKEKTKRSKLHIGREHALS</sequence>
<feature type="region of interest" description="Disordered" evidence="1">
    <location>
        <begin position="1"/>
        <end position="43"/>
    </location>
</feature>